<evidence type="ECO:0000313" key="2">
    <source>
        <dbReference type="Proteomes" id="UP000054477"/>
    </source>
</evidence>
<dbReference type="AlphaFoldDB" id="A0A0C9XGF9"/>
<accession>A0A0C9XGF9</accession>
<protein>
    <submittedName>
        <fullName evidence="1">Uncharacterized protein</fullName>
    </submittedName>
</protein>
<dbReference type="EMBL" id="KN838620">
    <property type="protein sequence ID" value="KIK00689.1"/>
    <property type="molecule type" value="Genomic_DNA"/>
</dbReference>
<evidence type="ECO:0000313" key="1">
    <source>
        <dbReference type="EMBL" id="KIK00689.1"/>
    </source>
</evidence>
<reference evidence="2" key="2">
    <citation type="submission" date="2015-01" db="EMBL/GenBank/DDBJ databases">
        <title>Evolutionary Origins and Diversification of the Mycorrhizal Mutualists.</title>
        <authorList>
            <consortium name="DOE Joint Genome Institute"/>
            <consortium name="Mycorrhizal Genomics Consortium"/>
            <person name="Kohler A."/>
            <person name="Kuo A."/>
            <person name="Nagy L.G."/>
            <person name="Floudas D."/>
            <person name="Copeland A."/>
            <person name="Barry K.W."/>
            <person name="Cichocki N."/>
            <person name="Veneault-Fourrey C."/>
            <person name="LaButti K."/>
            <person name="Lindquist E.A."/>
            <person name="Lipzen A."/>
            <person name="Lundell T."/>
            <person name="Morin E."/>
            <person name="Murat C."/>
            <person name="Riley R."/>
            <person name="Ohm R."/>
            <person name="Sun H."/>
            <person name="Tunlid A."/>
            <person name="Henrissat B."/>
            <person name="Grigoriev I.V."/>
            <person name="Hibbett D.S."/>
            <person name="Martin F."/>
        </authorList>
    </citation>
    <scope>NUCLEOTIDE SEQUENCE [LARGE SCALE GENOMIC DNA]</scope>
    <source>
        <strain evidence="2">LaAM-08-1</strain>
    </source>
</reference>
<organism evidence="1 2">
    <name type="scientific">Laccaria amethystina LaAM-08-1</name>
    <dbReference type="NCBI Taxonomy" id="1095629"/>
    <lineage>
        <taxon>Eukaryota</taxon>
        <taxon>Fungi</taxon>
        <taxon>Dikarya</taxon>
        <taxon>Basidiomycota</taxon>
        <taxon>Agaricomycotina</taxon>
        <taxon>Agaricomycetes</taxon>
        <taxon>Agaricomycetidae</taxon>
        <taxon>Agaricales</taxon>
        <taxon>Agaricineae</taxon>
        <taxon>Hydnangiaceae</taxon>
        <taxon>Laccaria</taxon>
    </lineage>
</organism>
<keyword evidence="2" id="KW-1185">Reference proteome</keyword>
<dbReference type="Proteomes" id="UP000054477">
    <property type="component" value="Unassembled WGS sequence"/>
</dbReference>
<sequence length="115" mass="13321">NRTLTLDHFSPKIWFPTLPAFIDSLTAVLLDPPLGYLHSNLATFMRGYLAELLYFPFQGNNPLKPNGELCKNYASVAKLLREENRPYFVSYLKRHGQVVWEQEVEIRRAILEKLG</sequence>
<feature type="non-terminal residue" evidence="1">
    <location>
        <position position="115"/>
    </location>
</feature>
<dbReference type="HOGENOM" id="CLU_142380_0_0_1"/>
<name>A0A0C9XGF9_9AGAR</name>
<dbReference type="OrthoDB" id="2730545at2759"/>
<gene>
    <name evidence="1" type="ORF">K443DRAFT_64862</name>
</gene>
<proteinExistence type="predicted"/>
<reference evidence="1 2" key="1">
    <citation type="submission" date="2014-04" db="EMBL/GenBank/DDBJ databases">
        <authorList>
            <consortium name="DOE Joint Genome Institute"/>
            <person name="Kuo A."/>
            <person name="Kohler A."/>
            <person name="Nagy L.G."/>
            <person name="Floudas D."/>
            <person name="Copeland A."/>
            <person name="Barry K.W."/>
            <person name="Cichocki N."/>
            <person name="Veneault-Fourrey C."/>
            <person name="LaButti K."/>
            <person name="Lindquist E.A."/>
            <person name="Lipzen A."/>
            <person name="Lundell T."/>
            <person name="Morin E."/>
            <person name="Murat C."/>
            <person name="Sun H."/>
            <person name="Tunlid A."/>
            <person name="Henrissat B."/>
            <person name="Grigoriev I.V."/>
            <person name="Hibbett D.S."/>
            <person name="Martin F."/>
            <person name="Nordberg H.P."/>
            <person name="Cantor M.N."/>
            <person name="Hua S.X."/>
        </authorList>
    </citation>
    <scope>NUCLEOTIDE SEQUENCE [LARGE SCALE GENOMIC DNA]</scope>
    <source>
        <strain evidence="1 2">LaAM-08-1</strain>
    </source>
</reference>
<feature type="non-terminal residue" evidence="1">
    <location>
        <position position="1"/>
    </location>
</feature>